<dbReference type="STRING" id="87626.PTD2_22357"/>
<gene>
    <name evidence="1" type="ORF">PTD2_22357</name>
</gene>
<dbReference type="EMBL" id="AAOH01000004">
    <property type="protein sequence ID" value="EAR28605.1"/>
    <property type="molecule type" value="Genomic_DNA"/>
</dbReference>
<name>A4CB47_9GAMM</name>
<comment type="caution">
    <text evidence="1">The sequence shown here is derived from an EMBL/GenBank/DDBJ whole genome shotgun (WGS) entry which is preliminary data.</text>
</comment>
<dbReference type="Proteomes" id="UP000006201">
    <property type="component" value="Unassembled WGS sequence"/>
</dbReference>
<sequence length="93" mass="11151">MIPDYKKFAYTILNVLALYTLLRWPKKGIYKFKLVAKRYAAFLDMSLSFWHYLSLNEVESNVKNYPFYFYTRDGHDIAFWCRNATSGDRNDKS</sequence>
<reference evidence="1 2" key="1">
    <citation type="submission" date="2006-02" db="EMBL/GenBank/DDBJ databases">
        <authorList>
            <person name="Moran M.A."/>
            <person name="Kjelleberg S."/>
            <person name="Egan S."/>
            <person name="Saunders N."/>
            <person name="Thomas T."/>
            <person name="Ferriera S."/>
            <person name="Johnson J."/>
            <person name="Kravitz S."/>
            <person name="Halpern A."/>
            <person name="Remington K."/>
            <person name="Beeson K."/>
            <person name="Tran B."/>
            <person name="Rogers Y.-H."/>
            <person name="Friedman R."/>
            <person name="Venter J.C."/>
        </authorList>
    </citation>
    <scope>NUCLEOTIDE SEQUENCE [LARGE SCALE GENOMIC DNA]</scope>
    <source>
        <strain evidence="1 2">D2</strain>
    </source>
</reference>
<dbReference type="HOGENOM" id="CLU_2397403_0_0_6"/>
<evidence type="ECO:0000313" key="1">
    <source>
        <dbReference type="EMBL" id="EAR28605.1"/>
    </source>
</evidence>
<accession>A4CB47</accession>
<keyword evidence="2" id="KW-1185">Reference proteome</keyword>
<proteinExistence type="predicted"/>
<organism evidence="1 2">
    <name type="scientific">Pseudoalteromonas tunicata D2</name>
    <dbReference type="NCBI Taxonomy" id="87626"/>
    <lineage>
        <taxon>Bacteria</taxon>
        <taxon>Pseudomonadati</taxon>
        <taxon>Pseudomonadota</taxon>
        <taxon>Gammaproteobacteria</taxon>
        <taxon>Alteromonadales</taxon>
        <taxon>Pseudoalteromonadaceae</taxon>
        <taxon>Pseudoalteromonas</taxon>
    </lineage>
</organism>
<dbReference type="AlphaFoldDB" id="A4CB47"/>
<evidence type="ECO:0000313" key="2">
    <source>
        <dbReference type="Proteomes" id="UP000006201"/>
    </source>
</evidence>
<protein>
    <submittedName>
        <fullName evidence="1">Uncharacterized protein</fullName>
    </submittedName>
</protein>